<dbReference type="EMBL" id="LT607411">
    <property type="protein sequence ID" value="SCF18490.1"/>
    <property type="molecule type" value="Genomic_DNA"/>
</dbReference>
<reference evidence="2" key="1">
    <citation type="submission" date="2016-06" db="EMBL/GenBank/DDBJ databases">
        <authorList>
            <person name="Varghese N."/>
            <person name="Submissions Spin"/>
        </authorList>
    </citation>
    <scope>NUCLEOTIDE SEQUENCE [LARGE SCALE GENOMIC DNA]</scope>
    <source>
        <strain evidence="2">DSM 43909</strain>
    </source>
</reference>
<evidence type="ECO:0000313" key="1">
    <source>
        <dbReference type="EMBL" id="SCF18490.1"/>
    </source>
</evidence>
<dbReference type="Proteomes" id="UP000198242">
    <property type="component" value="Chromosome I"/>
</dbReference>
<proteinExistence type="predicted"/>
<evidence type="ECO:0000313" key="2">
    <source>
        <dbReference type="Proteomes" id="UP000198242"/>
    </source>
</evidence>
<protein>
    <submittedName>
        <fullName evidence="1">Uncharacterized protein</fullName>
    </submittedName>
</protein>
<accession>A0A1C4YCT7</accession>
<dbReference type="RefSeq" id="WP_089007692.1">
    <property type="nucleotide sequence ID" value="NZ_LT607411.1"/>
</dbReference>
<organism evidence="1 2">
    <name type="scientific">Micromonospora viridifaciens</name>
    <dbReference type="NCBI Taxonomy" id="1881"/>
    <lineage>
        <taxon>Bacteria</taxon>
        <taxon>Bacillati</taxon>
        <taxon>Actinomycetota</taxon>
        <taxon>Actinomycetes</taxon>
        <taxon>Micromonosporales</taxon>
        <taxon>Micromonosporaceae</taxon>
        <taxon>Micromonospora</taxon>
    </lineage>
</organism>
<dbReference type="AlphaFoldDB" id="A0A1C4YCT7"/>
<dbReference type="OrthoDB" id="7871924at2"/>
<gene>
    <name evidence="1" type="ORF">GA0074695_4114</name>
</gene>
<name>A0A1C4YCT7_MICVI</name>
<sequence length="155" mass="17300">MSDFYVSLIPTDVNWQPTGAAAVEAEAYVRRVFPDPDGVQQDVTVEFYDRITVVDAGENIKQITCPRCDRNIPLDWYEDLIEETEGEFDSLTVTVPCCETAVALDTLKFDWPSGFARFEIAVANPARAEHEFTPDEIGAVEAILGHPLRQVVAHI</sequence>
<keyword evidence="2" id="KW-1185">Reference proteome</keyword>